<dbReference type="Proteomes" id="UP000215256">
    <property type="component" value="Chromosome 1"/>
</dbReference>
<accession>A0A248ULK0</accession>
<keyword evidence="1" id="KW-0812">Transmembrane</keyword>
<evidence type="ECO:0000313" key="2">
    <source>
        <dbReference type="EMBL" id="ASV87139.1"/>
    </source>
</evidence>
<dbReference type="EMBL" id="CP022604">
    <property type="protein sequence ID" value="ASV87139.1"/>
    <property type="molecule type" value="Genomic_DNA"/>
</dbReference>
<sequence length="38" mass="3939">MSNPSNSGLENGVILVIASVLIEATVMESTLSAYLSLN</sequence>
<keyword evidence="1" id="KW-0472">Membrane</keyword>
<organism evidence="2 3">
    <name type="scientific">Ochrobactrum quorumnocens</name>
    <dbReference type="NCBI Taxonomy" id="271865"/>
    <lineage>
        <taxon>Bacteria</taxon>
        <taxon>Pseudomonadati</taxon>
        <taxon>Pseudomonadota</taxon>
        <taxon>Alphaproteobacteria</taxon>
        <taxon>Hyphomicrobiales</taxon>
        <taxon>Brucellaceae</taxon>
        <taxon>Brucella/Ochrobactrum group</taxon>
        <taxon>Ochrobactrum</taxon>
    </lineage>
</organism>
<protein>
    <submittedName>
        <fullName evidence="2">Putative membrane protein</fullName>
    </submittedName>
</protein>
<dbReference type="KEGG" id="och:CES85_0180"/>
<dbReference type="AlphaFoldDB" id="A0A248ULK0"/>
<evidence type="ECO:0000313" key="3">
    <source>
        <dbReference type="Proteomes" id="UP000215256"/>
    </source>
</evidence>
<proteinExistence type="predicted"/>
<evidence type="ECO:0000256" key="1">
    <source>
        <dbReference type="SAM" id="Phobius"/>
    </source>
</evidence>
<feature type="transmembrane region" description="Helical" evidence="1">
    <location>
        <begin position="12"/>
        <end position="37"/>
    </location>
</feature>
<name>A0A248ULK0_9HYPH</name>
<keyword evidence="1" id="KW-1133">Transmembrane helix</keyword>
<gene>
    <name evidence="2" type="ORF">CES85_0180</name>
</gene>
<reference evidence="2 3" key="1">
    <citation type="submission" date="2017-07" db="EMBL/GenBank/DDBJ databases">
        <title>Phylogenetic study on the rhizospheric bacterium Ochrobactrum sp. A44.</title>
        <authorList>
            <person name="Krzyzanowska D.M."/>
            <person name="Ossowicki A."/>
            <person name="Rajewska M."/>
            <person name="Maciag T."/>
            <person name="Kaczynski Z."/>
            <person name="Czerwicka M."/>
            <person name="Jafra S."/>
        </authorList>
    </citation>
    <scope>NUCLEOTIDE SEQUENCE [LARGE SCALE GENOMIC DNA]</scope>
    <source>
        <strain evidence="2 3">A44</strain>
    </source>
</reference>